<reference evidence="1 2" key="2">
    <citation type="submission" date="2018-11" db="EMBL/GenBank/DDBJ databases">
        <authorList>
            <consortium name="Pathogen Informatics"/>
        </authorList>
    </citation>
    <scope>NUCLEOTIDE SEQUENCE [LARGE SCALE GENOMIC DNA]</scope>
</reference>
<dbReference type="EMBL" id="UZAD01005098">
    <property type="protein sequence ID" value="VDN87266.1"/>
    <property type="molecule type" value="Genomic_DNA"/>
</dbReference>
<proteinExistence type="predicted"/>
<sequence>MKMQFDHCSMNCNERQIVEQHYHYLAIAISIYNNLLKQQNAMSNLSGYIHPIRNIDFIGLNHSTMLFCFRKLVLLFHK</sequence>
<dbReference type="AlphaFoldDB" id="A0A0N4TD33"/>
<dbReference type="WBParaSite" id="BPAG_0000612101-mRNA-1">
    <property type="protein sequence ID" value="BPAG_0000612101-mRNA-1"/>
    <property type="gene ID" value="BPAG_0000612101"/>
</dbReference>
<dbReference type="Proteomes" id="UP000278627">
    <property type="component" value="Unassembled WGS sequence"/>
</dbReference>
<keyword evidence="2" id="KW-1185">Reference proteome</keyword>
<gene>
    <name evidence="1" type="ORF">BPAG_LOCUS6080</name>
</gene>
<organism evidence="3">
    <name type="scientific">Brugia pahangi</name>
    <name type="common">Filarial nematode worm</name>
    <dbReference type="NCBI Taxonomy" id="6280"/>
    <lineage>
        <taxon>Eukaryota</taxon>
        <taxon>Metazoa</taxon>
        <taxon>Ecdysozoa</taxon>
        <taxon>Nematoda</taxon>
        <taxon>Chromadorea</taxon>
        <taxon>Rhabditida</taxon>
        <taxon>Spirurina</taxon>
        <taxon>Spiruromorpha</taxon>
        <taxon>Filarioidea</taxon>
        <taxon>Onchocercidae</taxon>
        <taxon>Brugia</taxon>
    </lineage>
</organism>
<evidence type="ECO:0000313" key="3">
    <source>
        <dbReference type="WBParaSite" id="BPAG_0000612101-mRNA-1"/>
    </source>
</evidence>
<name>A0A0N4TD33_BRUPA</name>
<evidence type="ECO:0000313" key="1">
    <source>
        <dbReference type="EMBL" id="VDN87266.1"/>
    </source>
</evidence>
<accession>A0A0N4TD33</accession>
<protein>
    <submittedName>
        <fullName evidence="3">Transposase</fullName>
    </submittedName>
</protein>
<evidence type="ECO:0000313" key="2">
    <source>
        <dbReference type="Proteomes" id="UP000278627"/>
    </source>
</evidence>
<reference evidence="3" key="1">
    <citation type="submission" date="2017-02" db="UniProtKB">
        <authorList>
            <consortium name="WormBaseParasite"/>
        </authorList>
    </citation>
    <scope>IDENTIFICATION</scope>
</reference>